<accession>A0ABP9G9N4</accession>
<proteinExistence type="predicted"/>
<dbReference type="Proteomes" id="UP001499993">
    <property type="component" value="Unassembled WGS sequence"/>
</dbReference>
<evidence type="ECO:0000256" key="2">
    <source>
        <dbReference type="ARBA" id="ARBA00023315"/>
    </source>
</evidence>
<dbReference type="PANTHER" id="PTHR43877">
    <property type="entry name" value="AMINOALKYLPHOSPHONATE N-ACETYLTRANSFERASE-RELATED-RELATED"/>
    <property type="match status" value="1"/>
</dbReference>
<dbReference type="InterPro" id="IPR050832">
    <property type="entry name" value="Bact_Acetyltransf"/>
</dbReference>
<evidence type="ECO:0000259" key="3">
    <source>
        <dbReference type="PROSITE" id="PS51186"/>
    </source>
</evidence>
<keyword evidence="2" id="KW-0012">Acyltransferase</keyword>
<dbReference type="Gene3D" id="3.40.630.30">
    <property type="match status" value="1"/>
</dbReference>
<dbReference type="CDD" id="cd04301">
    <property type="entry name" value="NAT_SF"/>
    <property type="match status" value="1"/>
</dbReference>
<protein>
    <recommendedName>
        <fullName evidence="3">N-acetyltransferase domain-containing protein</fullName>
    </recommendedName>
</protein>
<gene>
    <name evidence="4" type="ORF">GCM10023224_12680</name>
</gene>
<dbReference type="Pfam" id="PF00583">
    <property type="entry name" value="Acetyltransf_1"/>
    <property type="match status" value="1"/>
</dbReference>
<evidence type="ECO:0000313" key="4">
    <source>
        <dbReference type="EMBL" id="GAA4933731.1"/>
    </source>
</evidence>
<keyword evidence="1" id="KW-0808">Transferase</keyword>
<reference evidence="5" key="1">
    <citation type="journal article" date="2019" name="Int. J. Syst. Evol. Microbiol.">
        <title>The Global Catalogue of Microorganisms (GCM) 10K type strain sequencing project: providing services to taxonomists for standard genome sequencing and annotation.</title>
        <authorList>
            <consortium name="The Broad Institute Genomics Platform"/>
            <consortium name="The Broad Institute Genome Sequencing Center for Infectious Disease"/>
            <person name="Wu L."/>
            <person name="Ma J."/>
        </authorList>
    </citation>
    <scope>NUCLEOTIDE SEQUENCE [LARGE SCALE GENOMIC DNA]</scope>
    <source>
        <strain evidence="5">JCM 18123</strain>
    </source>
</reference>
<sequence length="204" mass="21820">MPGAELAGTGGPARGFEDGIEDLAVSTERFVRPAREADIGTVVEVQVAAWRSMYGPLLPERVLAEIGSEEAAARFREQWHGALTAPPTSRHRLLVATDHRAVVGFAALGPAEDPDCWPGTDAEVYALHVHPDHVREGHGSRLLNAAVDHLVDDGFHTALLWVLESANPLRSFAEAAGWRPDGATRELDPGAPLPMVRLHAAVSG</sequence>
<comment type="caution">
    <text evidence="4">The sequence shown here is derived from an EMBL/GenBank/DDBJ whole genome shotgun (WGS) entry which is preliminary data.</text>
</comment>
<dbReference type="EMBL" id="BAABIK010000005">
    <property type="protein sequence ID" value="GAA4933731.1"/>
    <property type="molecule type" value="Genomic_DNA"/>
</dbReference>
<evidence type="ECO:0000256" key="1">
    <source>
        <dbReference type="ARBA" id="ARBA00022679"/>
    </source>
</evidence>
<dbReference type="InterPro" id="IPR000182">
    <property type="entry name" value="GNAT_dom"/>
</dbReference>
<keyword evidence="5" id="KW-1185">Reference proteome</keyword>
<dbReference type="PROSITE" id="PS51186">
    <property type="entry name" value="GNAT"/>
    <property type="match status" value="1"/>
</dbReference>
<dbReference type="PANTHER" id="PTHR43877:SF1">
    <property type="entry name" value="ACETYLTRANSFERASE"/>
    <property type="match status" value="1"/>
</dbReference>
<dbReference type="SUPFAM" id="SSF55729">
    <property type="entry name" value="Acyl-CoA N-acyltransferases (Nat)"/>
    <property type="match status" value="1"/>
</dbReference>
<name>A0ABP9G9N4_9ACTN</name>
<evidence type="ECO:0000313" key="5">
    <source>
        <dbReference type="Proteomes" id="UP001499993"/>
    </source>
</evidence>
<feature type="domain" description="N-acetyltransferase" evidence="3">
    <location>
        <begin position="29"/>
        <end position="200"/>
    </location>
</feature>
<organism evidence="4 5">
    <name type="scientific">Streptomonospora halophila</name>
    <dbReference type="NCBI Taxonomy" id="427369"/>
    <lineage>
        <taxon>Bacteria</taxon>
        <taxon>Bacillati</taxon>
        <taxon>Actinomycetota</taxon>
        <taxon>Actinomycetes</taxon>
        <taxon>Streptosporangiales</taxon>
        <taxon>Nocardiopsidaceae</taxon>
        <taxon>Streptomonospora</taxon>
    </lineage>
</organism>
<dbReference type="InterPro" id="IPR016181">
    <property type="entry name" value="Acyl_CoA_acyltransferase"/>
</dbReference>